<feature type="compositionally biased region" description="Low complexity" evidence="1">
    <location>
        <begin position="40"/>
        <end position="60"/>
    </location>
</feature>
<dbReference type="Proteomes" id="UP000648535">
    <property type="component" value="Unassembled WGS sequence"/>
</dbReference>
<dbReference type="AlphaFoldDB" id="A0A8H9G9C6"/>
<feature type="compositionally biased region" description="Low complexity" evidence="1">
    <location>
        <begin position="68"/>
        <end position="98"/>
    </location>
</feature>
<dbReference type="InterPro" id="IPR033186">
    <property type="entry name" value="HerA_C"/>
</dbReference>
<feature type="compositionally biased region" description="Basic and acidic residues" evidence="1">
    <location>
        <begin position="602"/>
        <end position="636"/>
    </location>
</feature>
<dbReference type="PANTHER" id="PTHR30121:SF6">
    <property type="entry name" value="SLR6007 PROTEIN"/>
    <property type="match status" value="1"/>
</dbReference>
<dbReference type="SUPFAM" id="SSF52540">
    <property type="entry name" value="P-loop containing nucleoside triphosphate hydrolases"/>
    <property type="match status" value="1"/>
</dbReference>
<evidence type="ECO:0000313" key="3">
    <source>
        <dbReference type="EMBL" id="GGL03727.1"/>
    </source>
</evidence>
<dbReference type="CDD" id="cd01127">
    <property type="entry name" value="TrwB_TraG_TraD_VirD4"/>
    <property type="match status" value="1"/>
</dbReference>
<dbReference type="InterPro" id="IPR027417">
    <property type="entry name" value="P-loop_NTPase"/>
</dbReference>
<feature type="region of interest" description="Disordered" evidence="1">
    <location>
        <begin position="599"/>
        <end position="661"/>
    </location>
</feature>
<feature type="region of interest" description="Disordered" evidence="1">
    <location>
        <begin position="1"/>
        <end position="107"/>
    </location>
</feature>
<organism evidence="3 4">
    <name type="scientific">Curtobacterium luteum</name>
    <dbReference type="NCBI Taxonomy" id="33881"/>
    <lineage>
        <taxon>Bacteria</taxon>
        <taxon>Bacillati</taxon>
        <taxon>Actinomycetota</taxon>
        <taxon>Actinomycetes</taxon>
        <taxon>Micrococcales</taxon>
        <taxon>Microbacteriaceae</taxon>
        <taxon>Curtobacterium</taxon>
    </lineage>
</organism>
<comment type="caution">
    <text evidence="3">The sequence shown here is derived from an EMBL/GenBank/DDBJ whole genome shotgun (WGS) entry which is preliminary data.</text>
</comment>
<feature type="domain" description="Helicase HerA-like C-terminal" evidence="2">
    <location>
        <begin position="140"/>
        <end position="587"/>
    </location>
</feature>
<feature type="compositionally biased region" description="Low complexity" evidence="1">
    <location>
        <begin position="644"/>
        <end position="661"/>
    </location>
</feature>
<dbReference type="Gene3D" id="3.40.50.300">
    <property type="entry name" value="P-loop containing nucleotide triphosphate hydrolases"/>
    <property type="match status" value="2"/>
</dbReference>
<name>A0A8H9G9C6_9MICO</name>
<dbReference type="PANTHER" id="PTHR30121">
    <property type="entry name" value="UNCHARACTERIZED PROTEIN YJGR-RELATED"/>
    <property type="match status" value="1"/>
</dbReference>
<feature type="compositionally biased region" description="Low complexity" evidence="1">
    <location>
        <begin position="1"/>
        <end position="21"/>
    </location>
</feature>
<dbReference type="InterPro" id="IPR051162">
    <property type="entry name" value="T4SS_component"/>
</dbReference>
<proteinExistence type="predicted"/>
<protein>
    <recommendedName>
        <fullName evidence="2">Helicase HerA-like C-terminal domain-containing protein</fullName>
    </recommendedName>
</protein>
<accession>A0A8H9G9C6</accession>
<reference evidence="3" key="2">
    <citation type="submission" date="2020-09" db="EMBL/GenBank/DDBJ databases">
        <authorList>
            <person name="Sun Q."/>
            <person name="Ohkuma M."/>
        </authorList>
    </citation>
    <scope>NUCLEOTIDE SEQUENCE</scope>
    <source>
        <strain evidence="3">JCM 1480</strain>
    </source>
</reference>
<dbReference type="EMBL" id="BMOI01000009">
    <property type="protein sequence ID" value="GGL03727.1"/>
    <property type="molecule type" value="Genomic_DNA"/>
</dbReference>
<evidence type="ECO:0000313" key="4">
    <source>
        <dbReference type="Proteomes" id="UP000648535"/>
    </source>
</evidence>
<feature type="compositionally biased region" description="Basic and acidic residues" evidence="1">
    <location>
        <begin position="22"/>
        <end position="39"/>
    </location>
</feature>
<dbReference type="Pfam" id="PF05872">
    <property type="entry name" value="HerA_C"/>
    <property type="match status" value="1"/>
</dbReference>
<gene>
    <name evidence="3" type="ORF">GCM10009769_22420</name>
</gene>
<evidence type="ECO:0000259" key="2">
    <source>
        <dbReference type="Pfam" id="PF05872"/>
    </source>
</evidence>
<evidence type="ECO:0000256" key="1">
    <source>
        <dbReference type="SAM" id="MobiDB-lite"/>
    </source>
</evidence>
<reference evidence="3" key="1">
    <citation type="journal article" date="2014" name="Int. J. Syst. Evol. Microbiol.">
        <title>Complete genome sequence of Corynebacterium casei LMG S-19264T (=DSM 44701T), isolated from a smear-ripened cheese.</title>
        <authorList>
            <consortium name="US DOE Joint Genome Institute (JGI-PGF)"/>
            <person name="Walter F."/>
            <person name="Albersmeier A."/>
            <person name="Kalinowski J."/>
            <person name="Ruckert C."/>
        </authorList>
    </citation>
    <scope>NUCLEOTIDE SEQUENCE</scope>
    <source>
        <strain evidence="3">JCM 1480</strain>
    </source>
</reference>
<sequence length="684" mass="70912">MLSGMSDAVEQARAAAAAAKAAADEARRLADEAAARAEELAAALAAASSDQAEAPSATVPVPAPAPAPSTAVSGGDAASATTGPGGTTSATDAAPPGSGTQGVPADVTGPLGADAVAAVRDGYRVDGSALELGALVNGDALPDVQVRIPLGMLNRHGLVAGATGTGKTRTLQVLAEQIAANGVPVFAADVKGDLSGLAVPGTGSEKLLARTAGIGQDWKAVASEAEFYSLGGQGTGVPIRATVSGFGPLLLAKVLGLNETQESSLGLVFHYAEQAGLPLVDLSDLRSVLTFLTSDAGKAELAELGGLSKQTAGVILRELITFADQGADQFFGEPEIDTREFLRTASDGRGVVSLLEVPGVQDQPQVFSTFLMWLLADLFNELPEVGDQDKPELVFFFDEAHLLFSGASKDFTEQIVRTVRLIRSKGVGIFFVTQTPKDVPNDVLAQLGSRIQHQLRAHTPDDAKALRATVSTYPTSDYDLGEVLTSLATGEAVVTVMNEKGAPTPVAWTRLRAPEGSMEPMPAADLEARVQASPLLATYGTRLDPDSAYEMLARRMEAAAAEAAAADAEKAAAAAAAEAEKEAARAAADAAKEAAAAAKAAAAKERQEERDRSAAQQEYERAQRKFERAERAAEARRTKRSSPRRTTSTRSAGDPLSDLLGSGLGRTIAKEVVQGIFSTLRRRR</sequence>